<evidence type="ECO:0000256" key="1">
    <source>
        <dbReference type="SAM" id="MobiDB-lite"/>
    </source>
</evidence>
<sequence length="195" mass="21576">MSGINVEGESLVRLVRAFHCVIQDFPIKHLGLPHHTGRLSKEDWGFMRMPNNGNKEVLNDVLQSIDVIRKKFFWSGSSEDRKIWVFMGASRSLPELSTETFPDLGRYSKSDNPIYGGGKVGGQGWLKHKTLIGSLAWRRHIGSEVPRVILHHKEQRWHDRPVGSSVAQASKCGGAPSHPSPLLGTSPFETSGGSA</sequence>
<keyword evidence="3" id="KW-1185">Reference proteome</keyword>
<evidence type="ECO:0000313" key="2">
    <source>
        <dbReference type="EMBL" id="KAK1303887.1"/>
    </source>
</evidence>
<reference evidence="2" key="1">
    <citation type="journal article" date="2023" name="Nat. Commun.">
        <title>Diploid and tetraploid genomes of Acorus and the evolution of monocots.</title>
        <authorList>
            <person name="Ma L."/>
            <person name="Liu K.W."/>
            <person name="Li Z."/>
            <person name="Hsiao Y.Y."/>
            <person name="Qi Y."/>
            <person name="Fu T."/>
            <person name="Tang G.D."/>
            <person name="Zhang D."/>
            <person name="Sun W.H."/>
            <person name="Liu D.K."/>
            <person name="Li Y."/>
            <person name="Chen G.Z."/>
            <person name="Liu X.D."/>
            <person name="Liao X.Y."/>
            <person name="Jiang Y.T."/>
            <person name="Yu X."/>
            <person name="Hao Y."/>
            <person name="Huang J."/>
            <person name="Zhao X.W."/>
            <person name="Ke S."/>
            <person name="Chen Y.Y."/>
            <person name="Wu W.L."/>
            <person name="Hsu J.L."/>
            <person name="Lin Y.F."/>
            <person name="Huang M.D."/>
            <person name="Li C.Y."/>
            <person name="Huang L."/>
            <person name="Wang Z.W."/>
            <person name="Zhao X."/>
            <person name="Zhong W.Y."/>
            <person name="Peng D.H."/>
            <person name="Ahmad S."/>
            <person name="Lan S."/>
            <person name="Zhang J.S."/>
            <person name="Tsai W.C."/>
            <person name="Van de Peer Y."/>
            <person name="Liu Z.J."/>
        </authorList>
    </citation>
    <scope>NUCLEOTIDE SEQUENCE</scope>
    <source>
        <strain evidence="2">CP</strain>
    </source>
</reference>
<dbReference type="AlphaFoldDB" id="A0AAV9DSI2"/>
<organism evidence="2 3">
    <name type="scientific">Acorus calamus</name>
    <name type="common">Sweet flag</name>
    <dbReference type="NCBI Taxonomy" id="4465"/>
    <lineage>
        <taxon>Eukaryota</taxon>
        <taxon>Viridiplantae</taxon>
        <taxon>Streptophyta</taxon>
        <taxon>Embryophyta</taxon>
        <taxon>Tracheophyta</taxon>
        <taxon>Spermatophyta</taxon>
        <taxon>Magnoliopsida</taxon>
        <taxon>Liliopsida</taxon>
        <taxon>Acoraceae</taxon>
        <taxon>Acorus</taxon>
    </lineage>
</organism>
<accession>A0AAV9DSI2</accession>
<dbReference type="Proteomes" id="UP001180020">
    <property type="component" value="Unassembled WGS sequence"/>
</dbReference>
<feature type="region of interest" description="Disordered" evidence="1">
    <location>
        <begin position="159"/>
        <end position="195"/>
    </location>
</feature>
<dbReference type="EMBL" id="JAUJYO010000011">
    <property type="protein sequence ID" value="KAK1303887.1"/>
    <property type="molecule type" value="Genomic_DNA"/>
</dbReference>
<protein>
    <submittedName>
        <fullName evidence="2">Uncharacterized protein</fullName>
    </submittedName>
</protein>
<name>A0AAV9DSI2_ACOCL</name>
<proteinExistence type="predicted"/>
<comment type="caution">
    <text evidence="2">The sequence shown here is derived from an EMBL/GenBank/DDBJ whole genome shotgun (WGS) entry which is preliminary data.</text>
</comment>
<gene>
    <name evidence="2" type="ORF">QJS10_CPB11g00587</name>
</gene>
<reference evidence="2" key="2">
    <citation type="submission" date="2023-06" db="EMBL/GenBank/DDBJ databases">
        <authorList>
            <person name="Ma L."/>
            <person name="Liu K.-W."/>
            <person name="Li Z."/>
            <person name="Hsiao Y.-Y."/>
            <person name="Qi Y."/>
            <person name="Fu T."/>
            <person name="Tang G."/>
            <person name="Zhang D."/>
            <person name="Sun W.-H."/>
            <person name="Liu D.-K."/>
            <person name="Li Y."/>
            <person name="Chen G.-Z."/>
            <person name="Liu X.-D."/>
            <person name="Liao X.-Y."/>
            <person name="Jiang Y.-T."/>
            <person name="Yu X."/>
            <person name="Hao Y."/>
            <person name="Huang J."/>
            <person name="Zhao X.-W."/>
            <person name="Ke S."/>
            <person name="Chen Y.-Y."/>
            <person name="Wu W.-L."/>
            <person name="Hsu J.-L."/>
            <person name="Lin Y.-F."/>
            <person name="Huang M.-D."/>
            <person name="Li C.-Y."/>
            <person name="Huang L."/>
            <person name="Wang Z.-W."/>
            <person name="Zhao X."/>
            <person name="Zhong W.-Y."/>
            <person name="Peng D.-H."/>
            <person name="Ahmad S."/>
            <person name="Lan S."/>
            <person name="Zhang J.-S."/>
            <person name="Tsai W.-C."/>
            <person name="Van De Peer Y."/>
            <person name="Liu Z.-J."/>
        </authorList>
    </citation>
    <scope>NUCLEOTIDE SEQUENCE</scope>
    <source>
        <strain evidence="2">CP</strain>
        <tissue evidence="2">Leaves</tissue>
    </source>
</reference>
<evidence type="ECO:0000313" key="3">
    <source>
        <dbReference type="Proteomes" id="UP001180020"/>
    </source>
</evidence>